<organism evidence="2 3">
    <name type="scientific">Erythrobacter longus</name>
    <dbReference type="NCBI Taxonomy" id="1044"/>
    <lineage>
        <taxon>Bacteria</taxon>
        <taxon>Pseudomonadati</taxon>
        <taxon>Pseudomonadota</taxon>
        <taxon>Alphaproteobacteria</taxon>
        <taxon>Sphingomonadales</taxon>
        <taxon>Erythrobacteraceae</taxon>
        <taxon>Erythrobacter/Porphyrobacter group</taxon>
        <taxon>Erythrobacter</taxon>
    </lineage>
</organism>
<dbReference type="RefSeq" id="WP_034958108.1">
    <property type="nucleotide sequence ID" value="NZ_JMIW01000001.1"/>
</dbReference>
<keyword evidence="3" id="KW-1185">Reference proteome</keyword>
<protein>
    <recommendedName>
        <fullName evidence="1">TIR domain-containing protein</fullName>
    </recommendedName>
</protein>
<dbReference type="OrthoDB" id="8410829at2"/>
<feature type="domain" description="TIR" evidence="1">
    <location>
        <begin position="267"/>
        <end position="381"/>
    </location>
</feature>
<evidence type="ECO:0000313" key="3">
    <source>
        <dbReference type="Proteomes" id="UP000027647"/>
    </source>
</evidence>
<name>A0A074ME53_ERYLO</name>
<evidence type="ECO:0000259" key="1">
    <source>
        <dbReference type="Pfam" id="PF13676"/>
    </source>
</evidence>
<accession>A0A074ME53</accession>
<dbReference type="AlphaFoldDB" id="A0A074ME53"/>
<dbReference type="STRING" id="1044.EH31_03605"/>
<dbReference type="Proteomes" id="UP000027647">
    <property type="component" value="Unassembled WGS sequence"/>
</dbReference>
<reference evidence="2 3" key="1">
    <citation type="submission" date="2014-04" db="EMBL/GenBank/DDBJ databases">
        <title>A comprehensive comparison of genomes of Erythrobacter spp. strains.</title>
        <authorList>
            <person name="Zheng Q."/>
        </authorList>
    </citation>
    <scope>NUCLEOTIDE SEQUENCE [LARGE SCALE GENOMIC DNA]</scope>
    <source>
        <strain evidence="2 3">DSM 6997</strain>
    </source>
</reference>
<proteinExistence type="predicted"/>
<dbReference type="GO" id="GO:0007165">
    <property type="term" value="P:signal transduction"/>
    <property type="evidence" value="ECO:0007669"/>
    <property type="project" value="InterPro"/>
</dbReference>
<dbReference type="InterPro" id="IPR000157">
    <property type="entry name" value="TIR_dom"/>
</dbReference>
<dbReference type="eggNOG" id="ENOG5030HRC">
    <property type="taxonomic scope" value="Bacteria"/>
</dbReference>
<dbReference type="SUPFAM" id="SSF52200">
    <property type="entry name" value="Toll/Interleukin receptor TIR domain"/>
    <property type="match status" value="1"/>
</dbReference>
<dbReference type="EMBL" id="JMIW01000001">
    <property type="protein sequence ID" value="KEO91769.1"/>
    <property type="molecule type" value="Genomic_DNA"/>
</dbReference>
<dbReference type="InterPro" id="IPR035897">
    <property type="entry name" value="Toll_tir_struct_dom_sf"/>
</dbReference>
<gene>
    <name evidence="2" type="ORF">EH31_03605</name>
</gene>
<comment type="caution">
    <text evidence="2">The sequence shown here is derived from an EMBL/GenBank/DDBJ whole genome shotgun (WGS) entry which is preliminary data.</text>
</comment>
<evidence type="ECO:0000313" key="2">
    <source>
        <dbReference type="EMBL" id="KEO91769.1"/>
    </source>
</evidence>
<dbReference type="Gene3D" id="3.40.50.10140">
    <property type="entry name" value="Toll/interleukin-1 receptor homology (TIR) domain"/>
    <property type="match status" value="1"/>
</dbReference>
<dbReference type="Pfam" id="PF13676">
    <property type="entry name" value="TIR_2"/>
    <property type="match status" value="1"/>
</dbReference>
<sequence length="651" mass="73093">MAVEIGSRKELEEWLEFRPDEWAQVLSLRAALRVFPHVADPWNWERSRRLPELTVKVLRSLLVSSAATEIPVDYNVRKAADLAAFFTASYERSFNSEVTEVIACAQSASGAAVTLAMRTKVDAARTAAYAVAKAASVTDAGDTIWEQLGIECRALKETDAPEKIAATPLWKEKPDWFQKTWGRAARELSASRQGFEIWREWYYGRIEGLPHAFADFDDAADEAFYRWIIEQDNDWWSREPAEVNADIKAKVDSLRTPIERPEARADFFISHAQGDTATLNDLITVLDLMGKTYILPQRGGTKGQSYKAIERADRVIALYSDGYVQSDECADEWMHSYYLDASTAEQRMLAFRLDRADLKPLMNGLSFCDLTRLLPDRRKQAMAKWIEWKPRALTRENVEQTLTTHLDPGVIASADGKLDTAPDAVLNAAELPSELASAMDALRMMLDLARLNERNLSSMMQSSLRLYDDHFTQYGRDSSWRGLDRYIKVLGEGAADLSSATMREEKAALEQLIAAHGECFDALASADEQTRELANVPVKDDSPDAIESLIDNLKELQEKAREGDASTDKYDIEARNLVKQGREFAIEAGALNANEKPDAARKSFLRYVGGFGLKTLTVLASLATLRSTPENKRLTEIAEKLVEKFYEMVGL</sequence>